<feature type="transmembrane region" description="Helical" evidence="1">
    <location>
        <begin position="9"/>
        <end position="29"/>
    </location>
</feature>
<keyword evidence="1" id="KW-1133">Transmembrane helix</keyword>
<dbReference type="PANTHER" id="PTHR28008:SF1">
    <property type="entry name" value="DOMAIN PROTEIN, PUTATIVE (AFU_ORTHOLOGUE AFUA_3G10980)-RELATED"/>
    <property type="match status" value="1"/>
</dbReference>
<dbReference type="AlphaFoldDB" id="A0A091AXZ4"/>
<evidence type="ECO:0000313" key="2">
    <source>
        <dbReference type="EMBL" id="KFN43494.1"/>
    </source>
</evidence>
<reference evidence="2 3" key="1">
    <citation type="submission" date="2013-09" db="EMBL/GenBank/DDBJ databases">
        <title>Genome sequencing of Arenimonas oryziterrae.</title>
        <authorList>
            <person name="Chen F."/>
            <person name="Wang G."/>
        </authorList>
    </citation>
    <scope>NUCLEOTIDE SEQUENCE [LARGE SCALE GENOMIC DNA]</scope>
    <source>
        <strain evidence="2 3">YC6267</strain>
    </source>
</reference>
<dbReference type="eggNOG" id="COG5652">
    <property type="taxonomic scope" value="Bacteria"/>
</dbReference>
<proteinExistence type="predicted"/>
<name>A0A091AXZ4_9GAMM</name>
<dbReference type="PANTHER" id="PTHR28008">
    <property type="entry name" value="DOMAIN PROTEIN, PUTATIVE (AFU_ORTHOLOGUE AFUA_3G10980)-RELATED"/>
    <property type="match status" value="1"/>
</dbReference>
<organism evidence="2 3">
    <name type="scientific">Arenimonas oryziterrae DSM 21050 = YC6267</name>
    <dbReference type="NCBI Taxonomy" id="1121015"/>
    <lineage>
        <taxon>Bacteria</taxon>
        <taxon>Pseudomonadati</taxon>
        <taxon>Pseudomonadota</taxon>
        <taxon>Gammaproteobacteria</taxon>
        <taxon>Lysobacterales</taxon>
        <taxon>Lysobacteraceae</taxon>
        <taxon>Arenimonas</taxon>
    </lineage>
</organism>
<feature type="transmembrane region" description="Helical" evidence="1">
    <location>
        <begin position="66"/>
        <end position="85"/>
    </location>
</feature>
<dbReference type="RefSeq" id="WP_022968358.1">
    <property type="nucleotide sequence ID" value="NZ_ATVD01000001.1"/>
</dbReference>
<dbReference type="STRING" id="1121015.GCA_000420545_00706"/>
<keyword evidence="3" id="KW-1185">Reference proteome</keyword>
<feature type="transmembrane region" description="Helical" evidence="1">
    <location>
        <begin position="41"/>
        <end position="59"/>
    </location>
</feature>
<evidence type="ECO:0000313" key="3">
    <source>
        <dbReference type="Proteomes" id="UP000029385"/>
    </source>
</evidence>
<gene>
    <name evidence="2" type="ORF">N789_09470</name>
</gene>
<keyword evidence="1" id="KW-0812">Transmembrane</keyword>
<evidence type="ECO:0008006" key="4">
    <source>
        <dbReference type="Google" id="ProtNLM"/>
    </source>
</evidence>
<dbReference type="Proteomes" id="UP000029385">
    <property type="component" value="Unassembled WGS sequence"/>
</dbReference>
<dbReference type="EMBL" id="AVCI01000005">
    <property type="protein sequence ID" value="KFN43494.1"/>
    <property type="molecule type" value="Genomic_DNA"/>
</dbReference>
<accession>A0A091AXZ4</accession>
<evidence type="ECO:0000256" key="1">
    <source>
        <dbReference type="SAM" id="Phobius"/>
    </source>
</evidence>
<sequence length="128" mass="14454">MREFSWPRLWLGVWIFGWLLCITLSLVHPPQMDLDLPDSDKIGHCLAYGTLSAWAVLIFRTHRARLGAALSLIALGIAMEFAQGLLTDYRMMDARDALANTLGVLLGQALALTSAQDWLQQWDRRWAS</sequence>
<dbReference type="OrthoDB" id="3790495at2"/>
<keyword evidence="1" id="KW-0472">Membrane</keyword>
<dbReference type="PATRIC" id="fig|1121015.4.peg.1382"/>
<comment type="caution">
    <text evidence="2">The sequence shown here is derived from an EMBL/GenBank/DDBJ whole genome shotgun (WGS) entry which is preliminary data.</text>
</comment>
<protein>
    <recommendedName>
        <fullName evidence="4">VanZ-like domain-containing protein</fullName>
    </recommendedName>
</protein>